<sequence>MKVPCLACEHLEISREKDGLWFSCGLGLYDTEGVKQYYAISGMTTGNVRLWKVIGYPYIKCSYKQVV</sequence>
<dbReference type="AlphaFoldDB" id="A0A0F9CPT8"/>
<organism evidence="1">
    <name type="scientific">marine sediment metagenome</name>
    <dbReference type="NCBI Taxonomy" id="412755"/>
    <lineage>
        <taxon>unclassified sequences</taxon>
        <taxon>metagenomes</taxon>
        <taxon>ecological metagenomes</taxon>
    </lineage>
</organism>
<dbReference type="EMBL" id="LAZR01045542">
    <property type="protein sequence ID" value="KKK98626.1"/>
    <property type="molecule type" value="Genomic_DNA"/>
</dbReference>
<gene>
    <name evidence="1" type="ORF">LCGC14_2640840</name>
</gene>
<accession>A0A0F9CPT8</accession>
<reference evidence="1" key="1">
    <citation type="journal article" date="2015" name="Nature">
        <title>Complex archaea that bridge the gap between prokaryotes and eukaryotes.</title>
        <authorList>
            <person name="Spang A."/>
            <person name="Saw J.H."/>
            <person name="Jorgensen S.L."/>
            <person name="Zaremba-Niedzwiedzka K."/>
            <person name="Martijn J."/>
            <person name="Lind A.E."/>
            <person name="van Eijk R."/>
            <person name="Schleper C."/>
            <person name="Guy L."/>
            <person name="Ettema T.J."/>
        </authorList>
    </citation>
    <scope>NUCLEOTIDE SEQUENCE</scope>
</reference>
<proteinExistence type="predicted"/>
<protein>
    <submittedName>
        <fullName evidence="1">Uncharacterized protein</fullName>
    </submittedName>
</protein>
<name>A0A0F9CPT8_9ZZZZ</name>
<evidence type="ECO:0000313" key="1">
    <source>
        <dbReference type="EMBL" id="KKK98626.1"/>
    </source>
</evidence>
<comment type="caution">
    <text evidence="1">The sequence shown here is derived from an EMBL/GenBank/DDBJ whole genome shotgun (WGS) entry which is preliminary data.</text>
</comment>